<comment type="pathway">
    <text evidence="3">Amino-acid biosynthesis; L-isoleucine biosynthesis; L-isoleucine from 2-oxobutanoate: step 4/4.</text>
</comment>
<dbReference type="InterPro" id="IPR050571">
    <property type="entry name" value="Class-IV_PLP-Dep_Aminotrnsfr"/>
</dbReference>
<dbReference type="InterPro" id="IPR001544">
    <property type="entry name" value="Aminotrans_IV"/>
</dbReference>
<dbReference type="EC" id="2.6.1.42" evidence="7"/>
<dbReference type="Gene3D" id="3.20.10.10">
    <property type="entry name" value="D-amino Acid Aminotransferase, subunit A, domain 2"/>
    <property type="match status" value="1"/>
</dbReference>
<evidence type="ECO:0000256" key="1">
    <source>
        <dbReference type="ARBA" id="ARBA00001933"/>
    </source>
</evidence>
<dbReference type="RefSeq" id="WP_102844862.1">
    <property type="nucleotide sequence ID" value="NZ_PDZR01000023.1"/>
</dbReference>
<evidence type="ECO:0000256" key="5">
    <source>
        <dbReference type="ARBA" id="ARBA00005072"/>
    </source>
</evidence>
<evidence type="ECO:0000256" key="7">
    <source>
        <dbReference type="ARBA" id="ARBA00013053"/>
    </source>
</evidence>
<dbReference type="Pfam" id="PF01063">
    <property type="entry name" value="Aminotran_4"/>
    <property type="match status" value="1"/>
</dbReference>
<comment type="caution">
    <text evidence="14">The sequence shown here is derived from an EMBL/GenBank/DDBJ whole genome shotgun (WGS) entry which is preliminary data.</text>
</comment>
<dbReference type="PANTHER" id="PTHR42743:SF11">
    <property type="entry name" value="AMINODEOXYCHORISMATE LYASE"/>
    <property type="match status" value="1"/>
</dbReference>
<dbReference type="InterPro" id="IPR036038">
    <property type="entry name" value="Aminotransferase-like"/>
</dbReference>
<evidence type="ECO:0000256" key="3">
    <source>
        <dbReference type="ARBA" id="ARBA00004824"/>
    </source>
</evidence>
<comment type="catalytic activity">
    <reaction evidence="11">
        <text>L-valine + 2-oxoglutarate = 3-methyl-2-oxobutanoate + L-glutamate</text>
        <dbReference type="Rhea" id="RHEA:24813"/>
        <dbReference type="ChEBI" id="CHEBI:11851"/>
        <dbReference type="ChEBI" id="CHEBI:16810"/>
        <dbReference type="ChEBI" id="CHEBI:29985"/>
        <dbReference type="ChEBI" id="CHEBI:57762"/>
        <dbReference type="EC" id="2.6.1.42"/>
    </reaction>
</comment>
<gene>
    <name evidence="14" type="ORF">CR492_16685</name>
</gene>
<sequence>MSRITYVNGAYVASRDAVVSVEDRGYQFGDGVYEVCEIFGGALIDEARHLDRLGRSLKELRIEAPVNPGALKVILREIRTRNRLSDGYLYIQVTRGVAKRDHVFPDPPVRASLVVSAKAIAPEKGEAAARRGVNVATMPDLRWKRVDIKSIGLLANVLARQDAKEQGAYEAWLVDSDGMISEGAASNAWIVDRSGAIVTRQLDHSILRGVTRTTLFDIIAAEGLRLEERKFSLKEALAAQEAFITGATTLVMPVVAIDGVKIGDGAPGPLARKLRALFHLAAAHSN</sequence>
<organism evidence="14 15">
    <name type="scientific">Methylocella silvestris</name>
    <dbReference type="NCBI Taxonomy" id="199596"/>
    <lineage>
        <taxon>Bacteria</taxon>
        <taxon>Pseudomonadati</taxon>
        <taxon>Pseudomonadota</taxon>
        <taxon>Alphaproteobacteria</taxon>
        <taxon>Hyphomicrobiales</taxon>
        <taxon>Beijerinckiaceae</taxon>
        <taxon>Methylocella</taxon>
    </lineage>
</organism>
<dbReference type="GO" id="GO:0008652">
    <property type="term" value="P:amino acid biosynthetic process"/>
    <property type="evidence" value="ECO:0007669"/>
    <property type="project" value="UniProtKB-ARBA"/>
</dbReference>
<comment type="function">
    <text evidence="2">Acts on leucine, isoleucine and valine.</text>
</comment>
<dbReference type="CDD" id="cd01558">
    <property type="entry name" value="D-AAT_like"/>
    <property type="match status" value="1"/>
</dbReference>
<dbReference type="EMBL" id="PDZR01000023">
    <property type="protein sequence ID" value="PNG24855.1"/>
    <property type="molecule type" value="Genomic_DNA"/>
</dbReference>
<evidence type="ECO:0000256" key="11">
    <source>
        <dbReference type="ARBA" id="ARBA00048212"/>
    </source>
</evidence>
<protein>
    <recommendedName>
        <fullName evidence="8">Probable branched-chain-amino-acid aminotransferase</fullName>
        <ecNumber evidence="7">2.6.1.42</ecNumber>
    </recommendedName>
</protein>
<dbReference type="SUPFAM" id="SSF56752">
    <property type="entry name" value="D-aminoacid aminotransferase-like PLP-dependent enzymes"/>
    <property type="match status" value="1"/>
</dbReference>
<comment type="pathway">
    <text evidence="5">Amino-acid biosynthesis; L-leucine biosynthesis; L-leucine from 3-methyl-2-oxobutanoate: step 4/4.</text>
</comment>
<evidence type="ECO:0000256" key="9">
    <source>
        <dbReference type="ARBA" id="ARBA00022898"/>
    </source>
</evidence>
<evidence type="ECO:0000256" key="13">
    <source>
        <dbReference type="ARBA" id="ARBA00049229"/>
    </source>
</evidence>
<dbReference type="NCBIfam" id="NF005209">
    <property type="entry name" value="PRK06680.1"/>
    <property type="match status" value="1"/>
</dbReference>
<dbReference type="Gene3D" id="3.30.470.10">
    <property type="match status" value="1"/>
</dbReference>
<evidence type="ECO:0000256" key="12">
    <source>
        <dbReference type="ARBA" id="ARBA00048798"/>
    </source>
</evidence>
<name>A0A2J7TDK4_METSI</name>
<comment type="pathway">
    <text evidence="4">Amino-acid biosynthesis; L-valine biosynthesis; L-valine from pyruvate: step 4/4.</text>
</comment>
<dbReference type="PANTHER" id="PTHR42743">
    <property type="entry name" value="AMINO-ACID AMINOTRANSFERASE"/>
    <property type="match status" value="1"/>
</dbReference>
<comment type="catalytic activity">
    <reaction evidence="12">
        <text>L-isoleucine + 2-oxoglutarate = (S)-3-methyl-2-oxopentanoate + L-glutamate</text>
        <dbReference type="Rhea" id="RHEA:24801"/>
        <dbReference type="ChEBI" id="CHEBI:16810"/>
        <dbReference type="ChEBI" id="CHEBI:29985"/>
        <dbReference type="ChEBI" id="CHEBI:35146"/>
        <dbReference type="ChEBI" id="CHEBI:58045"/>
        <dbReference type="EC" id="2.6.1.42"/>
    </reaction>
</comment>
<dbReference type="GO" id="GO:0052656">
    <property type="term" value="F:L-isoleucine-2-oxoglutarate transaminase activity"/>
    <property type="evidence" value="ECO:0007669"/>
    <property type="project" value="RHEA"/>
</dbReference>
<dbReference type="AlphaFoldDB" id="A0A2J7TDK4"/>
<dbReference type="GO" id="GO:0005829">
    <property type="term" value="C:cytosol"/>
    <property type="evidence" value="ECO:0007669"/>
    <property type="project" value="TreeGrafter"/>
</dbReference>
<keyword evidence="14" id="KW-0032">Aminotransferase</keyword>
<dbReference type="OrthoDB" id="9805628at2"/>
<dbReference type="GO" id="GO:0052655">
    <property type="term" value="F:L-valine-2-oxoglutarate transaminase activity"/>
    <property type="evidence" value="ECO:0007669"/>
    <property type="project" value="RHEA"/>
</dbReference>
<dbReference type="InterPro" id="IPR043132">
    <property type="entry name" value="BCAT-like_C"/>
</dbReference>
<keyword evidence="10" id="KW-0100">Branched-chain amino acid biosynthesis</keyword>
<evidence type="ECO:0000256" key="6">
    <source>
        <dbReference type="ARBA" id="ARBA00009320"/>
    </source>
</evidence>
<dbReference type="GO" id="GO:0052654">
    <property type="term" value="F:L-leucine-2-oxoglutarate transaminase activity"/>
    <property type="evidence" value="ECO:0007669"/>
    <property type="project" value="RHEA"/>
</dbReference>
<evidence type="ECO:0000256" key="10">
    <source>
        <dbReference type="ARBA" id="ARBA00023304"/>
    </source>
</evidence>
<dbReference type="Proteomes" id="UP000236286">
    <property type="component" value="Unassembled WGS sequence"/>
</dbReference>
<keyword evidence="9" id="KW-0663">Pyridoxal phosphate</keyword>
<comment type="similarity">
    <text evidence="6">Belongs to the class-IV pyridoxal-phosphate-dependent aminotransferase family.</text>
</comment>
<evidence type="ECO:0000313" key="14">
    <source>
        <dbReference type="EMBL" id="PNG24855.1"/>
    </source>
</evidence>
<keyword evidence="14" id="KW-0808">Transferase</keyword>
<evidence type="ECO:0000256" key="2">
    <source>
        <dbReference type="ARBA" id="ARBA00003109"/>
    </source>
</evidence>
<keyword evidence="10" id="KW-0028">Amino-acid biosynthesis</keyword>
<comment type="cofactor">
    <cofactor evidence="1">
        <name>pyridoxal 5'-phosphate</name>
        <dbReference type="ChEBI" id="CHEBI:597326"/>
    </cofactor>
</comment>
<dbReference type="GO" id="GO:0009082">
    <property type="term" value="P:branched-chain amino acid biosynthetic process"/>
    <property type="evidence" value="ECO:0007669"/>
    <property type="project" value="UniProtKB-KW"/>
</dbReference>
<evidence type="ECO:0000313" key="15">
    <source>
        <dbReference type="Proteomes" id="UP000236286"/>
    </source>
</evidence>
<proteinExistence type="inferred from homology"/>
<evidence type="ECO:0000256" key="8">
    <source>
        <dbReference type="ARBA" id="ARBA00014472"/>
    </source>
</evidence>
<dbReference type="FunFam" id="3.20.10.10:FF:000002">
    <property type="entry name" value="D-alanine aminotransferase"/>
    <property type="match status" value="1"/>
</dbReference>
<dbReference type="InterPro" id="IPR043131">
    <property type="entry name" value="BCAT-like_N"/>
</dbReference>
<evidence type="ECO:0000256" key="4">
    <source>
        <dbReference type="ARBA" id="ARBA00004931"/>
    </source>
</evidence>
<reference evidence="14 15" key="1">
    <citation type="submission" date="2017-10" db="EMBL/GenBank/DDBJ databases">
        <title>Genome announcement of Methylocella silvestris TVC from permafrost.</title>
        <authorList>
            <person name="Wang J."/>
            <person name="Geng K."/>
            <person name="Ul-Haque F."/>
            <person name="Crombie A.T."/>
            <person name="Street L.E."/>
            <person name="Wookey P.A."/>
            <person name="Murrell J.C."/>
            <person name="Pratscher J."/>
        </authorList>
    </citation>
    <scope>NUCLEOTIDE SEQUENCE [LARGE SCALE GENOMIC DNA]</scope>
    <source>
        <strain evidence="14 15">TVC</strain>
    </source>
</reference>
<comment type="catalytic activity">
    <reaction evidence="13">
        <text>L-leucine + 2-oxoglutarate = 4-methyl-2-oxopentanoate + L-glutamate</text>
        <dbReference type="Rhea" id="RHEA:18321"/>
        <dbReference type="ChEBI" id="CHEBI:16810"/>
        <dbReference type="ChEBI" id="CHEBI:17865"/>
        <dbReference type="ChEBI" id="CHEBI:29985"/>
        <dbReference type="ChEBI" id="CHEBI:57427"/>
        <dbReference type="EC" id="2.6.1.42"/>
    </reaction>
</comment>
<accession>A0A2J7TDK4</accession>